<feature type="transmembrane region" description="Helical" evidence="6">
    <location>
        <begin position="40"/>
        <end position="63"/>
    </location>
</feature>
<dbReference type="GO" id="GO:0005886">
    <property type="term" value="C:plasma membrane"/>
    <property type="evidence" value="ECO:0007669"/>
    <property type="project" value="UniProtKB-SubCell"/>
</dbReference>
<feature type="transmembrane region" description="Helical" evidence="6">
    <location>
        <begin position="276"/>
        <end position="297"/>
    </location>
</feature>
<feature type="transmembrane region" description="Helical" evidence="6">
    <location>
        <begin position="467"/>
        <end position="489"/>
    </location>
</feature>
<evidence type="ECO:0000313" key="7">
    <source>
        <dbReference type="EMBL" id="HIU50855.1"/>
    </source>
</evidence>
<reference evidence="7" key="1">
    <citation type="submission" date="2020-10" db="EMBL/GenBank/DDBJ databases">
        <authorList>
            <person name="Gilroy R."/>
        </authorList>
    </citation>
    <scope>NUCLEOTIDE SEQUENCE</scope>
    <source>
        <strain evidence="7">ChiGjej1B1-1684</strain>
    </source>
</reference>
<feature type="transmembrane region" description="Helical" evidence="6">
    <location>
        <begin position="84"/>
        <end position="106"/>
    </location>
</feature>
<keyword evidence="3 6" id="KW-0812">Transmembrane</keyword>
<reference evidence="7" key="2">
    <citation type="journal article" date="2021" name="PeerJ">
        <title>Extensive microbial diversity within the chicken gut microbiome revealed by metagenomics and culture.</title>
        <authorList>
            <person name="Gilroy R."/>
            <person name="Ravi A."/>
            <person name="Getino M."/>
            <person name="Pursley I."/>
            <person name="Horton D.L."/>
            <person name="Alikhan N.F."/>
            <person name="Baker D."/>
            <person name="Gharbi K."/>
            <person name="Hall N."/>
            <person name="Watson M."/>
            <person name="Adriaenssens E.M."/>
            <person name="Foster-Nyarko E."/>
            <person name="Jarju S."/>
            <person name="Secka A."/>
            <person name="Antonio M."/>
            <person name="Oren A."/>
            <person name="Chaudhuri R.R."/>
            <person name="La Ragione R."/>
            <person name="Hildebrand F."/>
            <person name="Pallen M.J."/>
        </authorList>
    </citation>
    <scope>NUCLEOTIDE SEQUENCE</scope>
    <source>
        <strain evidence="7">ChiGjej1B1-1684</strain>
    </source>
</reference>
<dbReference type="PANTHER" id="PTHR30250">
    <property type="entry name" value="PST FAMILY PREDICTED COLANIC ACID TRANSPORTER"/>
    <property type="match status" value="1"/>
</dbReference>
<sequence length="505" mass="55449">MKKEIFVKNALLLTAITLITRSLGVFFRIYISGKIGAEGIGLMGLAMTVYSFSATFAASGITLTVTRLVTDTLAKDNKAGALFAVKRCVAFSVIMSAAVGVCLFVFSNEIGTYFLKDSRSVLSLKVLSASLPFMAASSCLRGYFFARRQAVKTALEQLLEQVCEIGVFMTVSLRFIPMGLEYACCGVVLGTTLAEFFSFFFSLALYLHDVKRLGRKSEKVPSFAKKALAIGTPVTLSSCLRSGLSMAENVLIPYGLKKYGADSSTALKEYGKITGMAMPVLIFPNVFLYSFAMLMIPEMSEAKISGNHRTISRMAQRVMRFSLVFSICVATMFLFFGDDIAMLIYGDKSLGFFIKVLSPIIPFLYLDNVVDGMLKGLNEQLHYLIYNIIDSVTRVILTFTLLPLMGTKGVIIVCYVSAILNSGLSTLRLIKVAHIDMKIFSWIIFPVITGISTGLIINAILPRYSENSLFLVITKCAIFILIFTAAVYLSNRVSENGFNNKITHG</sequence>
<dbReference type="PANTHER" id="PTHR30250:SF21">
    <property type="entry name" value="LIPID II FLIPPASE MURJ"/>
    <property type="match status" value="1"/>
</dbReference>
<dbReference type="InterPro" id="IPR024923">
    <property type="entry name" value="PG_synth_SpoVB"/>
</dbReference>
<organism evidence="7 8">
    <name type="scientific">Candidatus Limousia pullorum</name>
    <dbReference type="NCBI Taxonomy" id="2840860"/>
    <lineage>
        <taxon>Bacteria</taxon>
        <taxon>Bacillati</taxon>
        <taxon>Bacillota</taxon>
        <taxon>Clostridia</taxon>
        <taxon>Eubacteriales</taxon>
        <taxon>Oscillospiraceae</taxon>
        <taxon>Oscillospiraceae incertae sedis</taxon>
        <taxon>Candidatus Limousia</taxon>
    </lineage>
</organism>
<keyword evidence="2" id="KW-1003">Cell membrane</keyword>
<comment type="subcellular location">
    <subcellularLocation>
        <location evidence="1">Cell membrane</location>
        <topology evidence="1">Multi-pass membrane protein</topology>
    </subcellularLocation>
</comment>
<dbReference type="Pfam" id="PF01943">
    <property type="entry name" value="Polysacc_synt"/>
    <property type="match status" value="1"/>
</dbReference>
<dbReference type="AlphaFoldDB" id="A0A9D1S8J5"/>
<evidence type="ECO:0000256" key="6">
    <source>
        <dbReference type="SAM" id="Phobius"/>
    </source>
</evidence>
<feature type="transmembrane region" description="Helical" evidence="6">
    <location>
        <begin position="318"/>
        <end position="337"/>
    </location>
</feature>
<dbReference type="InterPro" id="IPR050833">
    <property type="entry name" value="Poly_Biosynth_Transport"/>
</dbReference>
<dbReference type="EMBL" id="DVNG01000113">
    <property type="protein sequence ID" value="HIU50855.1"/>
    <property type="molecule type" value="Genomic_DNA"/>
</dbReference>
<keyword evidence="4 6" id="KW-1133">Transmembrane helix</keyword>
<evidence type="ECO:0000256" key="3">
    <source>
        <dbReference type="ARBA" id="ARBA00022692"/>
    </source>
</evidence>
<comment type="caution">
    <text evidence="7">The sequence shown here is derived from an EMBL/GenBank/DDBJ whole genome shotgun (WGS) entry which is preliminary data.</text>
</comment>
<evidence type="ECO:0000256" key="1">
    <source>
        <dbReference type="ARBA" id="ARBA00004651"/>
    </source>
</evidence>
<evidence type="ECO:0000256" key="4">
    <source>
        <dbReference type="ARBA" id="ARBA00022989"/>
    </source>
</evidence>
<keyword evidence="5 6" id="KW-0472">Membrane</keyword>
<name>A0A9D1S8J5_9FIRM</name>
<gene>
    <name evidence="7" type="ORF">IAD22_07570</name>
</gene>
<accession>A0A9D1S8J5</accession>
<evidence type="ECO:0000256" key="5">
    <source>
        <dbReference type="ARBA" id="ARBA00023136"/>
    </source>
</evidence>
<dbReference type="PIRSF" id="PIRSF038958">
    <property type="entry name" value="PG_synth_SpoVB"/>
    <property type="match status" value="1"/>
</dbReference>
<proteinExistence type="predicted"/>
<evidence type="ECO:0000313" key="8">
    <source>
        <dbReference type="Proteomes" id="UP000824118"/>
    </source>
</evidence>
<evidence type="ECO:0000256" key="2">
    <source>
        <dbReference type="ARBA" id="ARBA00022475"/>
    </source>
</evidence>
<dbReference type="InterPro" id="IPR002797">
    <property type="entry name" value="Polysacc_synth"/>
</dbReference>
<feature type="transmembrane region" description="Helical" evidence="6">
    <location>
        <begin position="126"/>
        <end position="146"/>
    </location>
</feature>
<feature type="transmembrane region" description="Helical" evidence="6">
    <location>
        <begin position="188"/>
        <end position="207"/>
    </location>
</feature>
<feature type="transmembrane region" description="Helical" evidence="6">
    <location>
        <begin position="439"/>
        <end position="461"/>
    </location>
</feature>
<dbReference type="Proteomes" id="UP000824118">
    <property type="component" value="Unassembled WGS sequence"/>
</dbReference>
<protein>
    <submittedName>
        <fullName evidence="7">Oligosaccharide flippase family protein</fullName>
    </submittedName>
</protein>
<feature type="transmembrane region" description="Helical" evidence="6">
    <location>
        <begin position="349"/>
        <end position="369"/>
    </location>
</feature>